<dbReference type="InterPro" id="IPR003660">
    <property type="entry name" value="HAMP_dom"/>
</dbReference>
<dbReference type="InterPro" id="IPR004358">
    <property type="entry name" value="Sig_transdc_His_kin-like_C"/>
</dbReference>
<dbReference type="EMBL" id="FNTH01000001">
    <property type="protein sequence ID" value="SED83622.1"/>
    <property type="molecule type" value="Genomic_DNA"/>
</dbReference>
<dbReference type="GO" id="GO:0016020">
    <property type="term" value="C:membrane"/>
    <property type="evidence" value="ECO:0007669"/>
    <property type="project" value="UniProtKB-SubCell"/>
</dbReference>
<dbReference type="Pfam" id="PF02518">
    <property type="entry name" value="HATPase_c"/>
    <property type="match status" value="1"/>
</dbReference>
<dbReference type="SUPFAM" id="SSF158472">
    <property type="entry name" value="HAMP domain-like"/>
    <property type="match status" value="1"/>
</dbReference>
<feature type="transmembrane region" description="Helical" evidence="8">
    <location>
        <begin position="322"/>
        <end position="344"/>
    </location>
</feature>
<dbReference type="InterPro" id="IPR003594">
    <property type="entry name" value="HATPase_dom"/>
</dbReference>
<dbReference type="InterPro" id="IPR036890">
    <property type="entry name" value="HATPase_C_sf"/>
</dbReference>
<gene>
    <name evidence="11" type="ORF">SAMN05444164_5978</name>
</gene>
<keyword evidence="8" id="KW-1133">Transmembrane helix</keyword>
<feature type="transmembrane region" description="Helical" evidence="8">
    <location>
        <begin position="37"/>
        <end position="56"/>
    </location>
</feature>
<dbReference type="EC" id="2.7.13.3" evidence="3"/>
<dbReference type="InterPro" id="IPR005467">
    <property type="entry name" value="His_kinase_dom"/>
</dbReference>
<dbReference type="PROSITE" id="PS50885">
    <property type="entry name" value="HAMP"/>
    <property type="match status" value="1"/>
</dbReference>
<dbReference type="PRINTS" id="PR00344">
    <property type="entry name" value="BCTRLSENSOR"/>
</dbReference>
<evidence type="ECO:0000256" key="4">
    <source>
        <dbReference type="ARBA" id="ARBA00022553"/>
    </source>
</evidence>
<dbReference type="SMART" id="SM00304">
    <property type="entry name" value="HAMP"/>
    <property type="match status" value="1"/>
</dbReference>
<dbReference type="PANTHER" id="PTHR43065:SF42">
    <property type="entry name" value="TWO-COMPONENT SENSOR PPRA"/>
    <property type="match status" value="1"/>
</dbReference>
<dbReference type="SUPFAM" id="SSF55874">
    <property type="entry name" value="ATPase domain of HSP90 chaperone/DNA topoisomerase II/histidine kinase"/>
    <property type="match status" value="1"/>
</dbReference>
<dbReference type="PANTHER" id="PTHR43065">
    <property type="entry name" value="SENSOR HISTIDINE KINASE"/>
    <property type="match status" value="1"/>
</dbReference>
<accession>A0A1H5DXQ6</accession>
<evidence type="ECO:0000259" key="9">
    <source>
        <dbReference type="PROSITE" id="PS50109"/>
    </source>
</evidence>
<evidence type="ECO:0000256" key="1">
    <source>
        <dbReference type="ARBA" id="ARBA00000085"/>
    </source>
</evidence>
<dbReference type="Gene3D" id="1.10.287.130">
    <property type="match status" value="1"/>
</dbReference>
<reference evidence="11 12" key="1">
    <citation type="submission" date="2016-10" db="EMBL/GenBank/DDBJ databases">
        <authorList>
            <person name="de Groot N.N."/>
        </authorList>
    </citation>
    <scope>NUCLEOTIDE SEQUENCE [LARGE SCALE GENOMIC DNA]</scope>
    <source>
        <strain evidence="11 12">MT12</strain>
    </source>
</reference>
<evidence type="ECO:0000313" key="11">
    <source>
        <dbReference type="EMBL" id="SED83622.1"/>
    </source>
</evidence>
<evidence type="ECO:0000256" key="2">
    <source>
        <dbReference type="ARBA" id="ARBA00004370"/>
    </source>
</evidence>
<feature type="domain" description="Histidine kinase" evidence="9">
    <location>
        <begin position="436"/>
        <end position="668"/>
    </location>
</feature>
<organism evidence="11 12">
    <name type="scientific">Bradyrhizobium erythrophlei</name>
    <dbReference type="NCBI Taxonomy" id="1437360"/>
    <lineage>
        <taxon>Bacteria</taxon>
        <taxon>Pseudomonadati</taxon>
        <taxon>Pseudomonadota</taxon>
        <taxon>Alphaproteobacteria</taxon>
        <taxon>Hyphomicrobiales</taxon>
        <taxon>Nitrobacteraceae</taxon>
        <taxon>Bradyrhizobium</taxon>
    </lineage>
</organism>
<dbReference type="GO" id="GO:0004673">
    <property type="term" value="F:protein histidine kinase activity"/>
    <property type="evidence" value="ECO:0007669"/>
    <property type="project" value="UniProtKB-EC"/>
</dbReference>
<evidence type="ECO:0000256" key="5">
    <source>
        <dbReference type="ARBA" id="ARBA00022679"/>
    </source>
</evidence>
<keyword evidence="7" id="KW-0175">Coiled coil</keyword>
<feature type="coiled-coil region" evidence="7">
    <location>
        <begin position="393"/>
        <end position="427"/>
    </location>
</feature>
<proteinExistence type="predicted"/>
<keyword evidence="5" id="KW-0808">Transferase</keyword>
<dbReference type="Gene3D" id="6.10.340.10">
    <property type="match status" value="1"/>
</dbReference>
<evidence type="ECO:0000256" key="7">
    <source>
        <dbReference type="SAM" id="Coils"/>
    </source>
</evidence>
<keyword evidence="8" id="KW-0472">Membrane</keyword>
<comment type="subcellular location">
    <subcellularLocation>
        <location evidence="2">Membrane</location>
    </subcellularLocation>
</comment>
<feature type="domain" description="HAMP" evidence="10">
    <location>
        <begin position="342"/>
        <end position="395"/>
    </location>
</feature>
<dbReference type="SMART" id="SM00387">
    <property type="entry name" value="HATPase_c"/>
    <property type="match status" value="1"/>
</dbReference>
<evidence type="ECO:0000259" key="10">
    <source>
        <dbReference type="PROSITE" id="PS50885"/>
    </source>
</evidence>
<evidence type="ECO:0000256" key="3">
    <source>
        <dbReference type="ARBA" id="ARBA00012438"/>
    </source>
</evidence>
<comment type="catalytic activity">
    <reaction evidence="1">
        <text>ATP + protein L-histidine = ADP + protein N-phospho-L-histidine.</text>
        <dbReference type="EC" id="2.7.13.3"/>
    </reaction>
</comment>
<protein>
    <recommendedName>
        <fullName evidence="3">histidine kinase</fullName>
        <ecNumber evidence="3">2.7.13.3</ecNumber>
    </recommendedName>
</protein>
<evidence type="ECO:0000313" key="12">
    <source>
        <dbReference type="Proteomes" id="UP000198992"/>
    </source>
</evidence>
<dbReference type="Proteomes" id="UP000198992">
    <property type="component" value="Unassembled WGS sequence"/>
</dbReference>
<dbReference type="CDD" id="cd06225">
    <property type="entry name" value="HAMP"/>
    <property type="match status" value="1"/>
</dbReference>
<dbReference type="Gene3D" id="3.30.565.10">
    <property type="entry name" value="Histidine kinase-like ATPase, C-terminal domain"/>
    <property type="match status" value="1"/>
</dbReference>
<name>A0A1H5DXQ6_9BRAD</name>
<keyword evidence="6" id="KW-0418">Kinase</keyword>
<dbReference type="AlphaFoldDB" id="A0A1H5DXQ6"/>
<keyword evidence="4" id="KW-0597">Phosphoprotein</keyword>
<keyword evidence="8" id="KW-0812">Transmembrane</keyword>
<dbReference type="PROSITE" id="PS50109">
    <property type="entry name" value="HIS_KIN"/>
    <property type="match status" value="1"/>
</dbReference>
<dbReference type="Pfam" id="PF00672">
    <property type="entry name" value="HAMP"/>
    <property type="match status" value="1"/>
</dbReference>
<sequence>MDAPKQDGTMRRRAAFGPQGRFRIVQLLRAVPIRWRILSIALLNSAVVIVLAVLIWNGSKVLGSAWEDVRQVRESDKILAKLESETSRLQNLIHRYINQPSPDLFAEILLLREAVLGTLTNRASTDPMLSGSVEQLERVTSRFLDGFGELRTVQTTISKTYDEEVLTPTKDMAGLYSIIEGATGHRDALIWPALGKSREAFTSLLVAANAYYLSLASSSAEEARRNIDTIEKTIPVMTDLAENDLQRMALARLKVKTAELRDGLGKLSEQLTSRTDLLRNSIDASQADAIGAIDELSVKMRQREQKAQETFDKTLTSISRRVLSIAVIFLGVIMSAGVMIALSIRLPLAQIMAAMRTITSGDLDRPVQGTSAKDEVGAMARAVEVFRENAIAKRKTEDELRSAKEKAESALLELNAAQQNLIDAERLAALGGLVAGVAHEVNNPIGISLTVASSFARRSEMFENDLKTEPLRRSKLDEFVRASRDASQQLVSNLQRAGELIQSFKQVAVDRSHAERRQFALSESTDQIVASLRPVLKKAQIALSVDVPDGLLIDGYPGAYGQILTNLFLNAVNHAFANGRSGNITISARGRGADDVEIIFADDGAGMTPDVQRQAFDPFFTTRRNEGGTGLGLHIVYNLVTQQLGGRMMLESRVGQGTTFRIIMPRIAKGAAMGEPTITDAAADGTSQWPNRTMSSN</sequence>
<evidence type="ECO:0000256" key="6">
    <source>
        <dbReference type="ARBA" id="ARBA00022777"/>
    </source>
</evidence>
<dbReference type="GO" id="GO:0007165">
    <property type="term" value="P:signal transduction"/>
    <property type="evidence" value="ECO:0007669"/>
    <property type="project" value="InterPro"/>
</dbReference>
<evidence type="ECO:0000256" key="8">
    <source>
        <dbReference type="SAM" id="Phobius"/>
    </source>
</evidence>